<dbReference type="OrthoDB" id="4331648at2"/>
<sequence length="152" mass="15911">MPPLRALLTLALVAPLAACASPVPVDAAPYAADPDCARVMLAVPDVLGGLEYHETTSQATATWGDEFPLVMRCGVEPPGPSTEQCLSIEGTGGTVDWLVIDEDERWRAVSFGRSPAVELLVPKERAQDAVGDVLAEASAAVSRAPSNGLECR</sequence>
<dbReference type="EMBL" id="FNZI01000001">
    <property type="protein sequence ID" value="SEJ00143.1"/>
    <property type="molecule type" value="Genomic_DNA"/>
</dbReference>
<dbReference type="STRING" id="1043493.SAMN05421637_0696"/>
<organism evidence="2 3">
    <name type="scientific">Demequina mangrovi</name>
    <dbReference type="NCBI Taxonomy" id="1043493"/>
    <lineage>
        <taxon>Bacteria</taxon>
        <taxon>Bacillati</taxon>
        <taxon>Actinomycetota</taxon>
        <taxon>Actinomycetes</taxon>
        <taxon>Micrococcales</taxon>
        <taxon>Demequinaceae</taxon>
        <taxon>Demequina</taxon>
    </lineage>
</organism>
<keyword evidence="1" id="KW-0732">Signal</keyword>
<dbReference type="Proteomes" id="UP000183315">
    <property type="component" value="Unassembled WGS sequence"/>
</dbReference>
<dbReference type="InterPro" id="IPR021903">
    <property type="entry name" value="DUF3515"/>
</dbReference>
<accession>A0A1H6V6D0</accession>
<gene>
    <name evidence="2" type="ORF">SAMN05421637_0696</name>
</gene>
<protein>
    <recommendedName>
        <fullName evidence="4">DUF3515 domain-containing protein</fullName>
    </recommendedName>
</protein>
<dbReference type="eggNOG" id="ENOG5032SM3">
    <property type="taxonomic scope" value="Bacteria"/>
</dbReference>
<feature type="signal peptide" evidence="1">
    <location>
        <begin position="1"/>
        <end position="27"/>
    </location>
</feature>
<name>A0A1H6V6D0_9MICO</name>
<dbReference type="AlphaFoldDB" id="A0A1H6V6D0"/>
<keyword evidence="3" id="KW-1185">Reference proteome</keyword>
<feature type="chain" id="PRO_5010249193" description="DUF3515 domain-containing protein" evidence="1">
    <location>
        <begin position="28"/>
        <end position="152"/>
    </location>
</feature>
<evidence type="ECO:0008006" key="4">
    <source>
        <dbReference type="Google" id="ProtNLM"/>
    </source>
</evidence>
<evidence type="ECO:0000256" key="1">
    <source>
        <dbReference type="SAM" id="SignalP"/>
    </source>
</evidence>
<proteinExistence type="predicted"/>
<evidence type="ECO:0000313" key="3">
    <source>
        <dbReference type="Proteomes" id="UP000183315"/>
    </source>
</evidence>
<evidence type="ECO:0000313" key="2">
    <source>
        <dbReference type="EMBL" id="SEJ00143.1"/>
    </source>
</evidence>
<reference evidence="3" key="1">
    <citation type="submission" date="2016-10" db="EMBL/GenBank/DDBJ databases">
        <authorList>
            <person name="Varghese N."/>
        </authorList>
    </citation>
    <scope>NUCLEOTIDE SEQUENCE [LARGE SCALE GENOMIC DNA]</scope>
    <source>
        <strain evidence="3">DSM 24868</strain>
    </source>
</reference>
<dbReference type="Pfam" id="PF12028">
    <property type="entry name" value="DUF3515"/>
    <property type="match status" value="1"/>
</dbReference>
<dbReference type="RefSeq" id="WP_042216549.1">
    <property type="nucleotide sequence ID" value="NZ_BBLU01000018.1"/>
</dbReference>